<keyword evidence="11 13" id="KW-0472">Membrane</keyword>
<keyword evidence="4" id="KW-1003">Cell membrane</keyword>
<dbReference type="PIRSF" id="PIRSF006247">
    <property type="entry name" value="TrkH"/>
    <property type="match status" value="1"/>
</dbReference>
<evidence type="ECO:0000256" key="4">
    <source>
        <dbReference type="ARBA" id="ARBA00022475"/>
    </source>
</evidence>
<keyword evidence="5" id="KW-0997">Cell inner membrane</keyword>
<keyword evidence="6" id="KW-0633">Potassium transport</keyword>
<dbReference type="GO" id="GO:0015379">
    <property type="term" value="F:potassium:chloride symporter activity"/>
    <property type="evidence" value="ECO:0007669"/>
    <property type="project" value="InterPro"/>
</dbReference>
<feature type="transmembrane region" description="Helical" evidence="13">
    <location>
        <begin position="121"/>
        <end position="143"/>
    </location>
</feature>
<reference evidence="14" key="1">
    <citation type="submission" date="2020-10" db="EMBL/GenBank/DDBJ databases">
        <authorList>
            <person name="Gilroy R."/>
        </authorList>
    </citation>
    <scope>NUCLEOTIDE SEQUENCE</scope>
    <source>
        <strain evidence="14">17073</strain>
    </source>
</reference>
<dbReference type="GO" id="GO:0005886">
    <property type="term" value="C:plasma membrane"/>
    <property type="evidence" value="ECO:0007669"/>
    <property type="project" value="UniProtKB-SubCell"/>
</dbReference>
<accession>A0A9D1LFW8</accession>
<sequence length="474" mass="51575">MRLLGILLLFEAAFMLPALAVSICYNETKSIESFLISIAITAGCGLPAALLPTKNNDMGKREGFLLTSLTWVVFSFFGMLPFMFIPDGLNAADAYFETMSGLTTTGSSTFSSVESLPKGILLWRAITHFIGGMGIILFTLAVIPMLNKKSGIQLFNAEVTGITHDKIRPRISHTAKSLWGVYILLNVILTLLLWAGPMNLFDAICHSFSTIATGGFSTRDSSIAAFNSDYVTIVITIFMFVSGISFGLLYKCLYGNVRDLWKNDTTRWYVSIILIAIVGVGAIEYFRGDSDFNEVLVGIPAQLVSAITSTGFNAVNFSDWQYPSIIIMVILIAIGACAGSTTGGIKVDRIAQIGKNLKKELYKILYPNAIVPVRINGKIQTSELASKTGALILLYFISFLIGTFCLSLTGIGIFDSIFATLSCLSNNGLGYGFTGASYADICDAGKWIMSALMLIGRLEFFTVIVMLTKAFWKK</sequence>
<evidence type="ECO:0000256" key="12">
    <source>
        <dbReference type="PIRSR" id="PIRSR006247-1"/>
    </source>
</evidence>
<feature type="transmembrane region" description="Helical" evidence="13">
    <location>
        <begin position="392"/>
        <end position="414"/>
    </location>
</feature>
<keyword evidence="7 13" id="KW-0812">Transmembrane</keyword>
<dbReference type="AlphaFoldDB" id="A0A9D1LFW8"/>
<feature type="transmembrane region" description="Helical" evidence="13">
    <location>
        <begin position="266"/>
        <end position="286"/>
    </location>
</feature>
<reference evidence="14" key="2">
    <citation type="journal article" date="2021" name="PeerJ">
        <title>Extensive microbial diversity within the chicken gut microbiome revealed by metagenomics and culture.</title>
        <authorList>
            <person name="Gilroy R."/>
            <person name="Ravi A."/>
            <person name="Getino M."/>
            <person name="Pursley I."/>
            <person name="Horton D.L."/>
            <person name="Alikhan N.F."/>
            <person name="Baker D."/>
            <person name="Gharbi K."/>
            <person name="Hall N."/>
            <person name="Watson M."/>
            <person name="Adriaenssens E.M."/>
            <person name="Foster-Nyarko E."/>
            <person name="Jarju S."/>
            <person name="Secka A."/>
            <person name="Antonio M."/>
            <person name="Oren A."/>
            <person name="Chaudhuri R.R."/>
            <person name="La Ragione R."/>
            <person name="Hildebrand F."/>
            <person name="Pallen M.J."/>
        </authorList>
    </citation>
    <scope>NUCLEOTIDE SEQUENCE</scope>
    <source>
        <strain evidence="14">17073</strain>
    </source>
</reference>
<evidence type="ECO:0000256" key="13">
    <source>
        <dbReference type="SAM" id="Phobius"/>
    </source>
</evidence>
<comment type="similarity">
    <text evidence="2">Belongs to the TrkH potassium transport family.</text>
</comment>
<comment type="subcellular location">
    <subcellularLocation>
        <location evidence="1">Cell inner membrane</location>
        <topology evidence="1">Multi-pass membrane protein</topology>
    </subcellularLocation>
</comment>
<keyword evidence="12" id="KW-0479">Metal-binding</keyword>
<evidence type="ECO:0000256" key="11">
    <source>
        <dbReference type="ARBA" id="ARBA00023136"/>
    </source>
</evidence>
<dbReference type="PANTHER" id="PTHR32024">
    <property type="entry name" value="TRK SYSTEM POTASSIUM UPTAKE PROTEIN TRKG-RELATED"/>
    <property type="match status" value="1"/>
</dbReference>
<evidence type="ECO:0000256" key="1">
    <source>
        <dbReference type="ARBA" id="ARBA00004429"/>
    </source>
</evidence>
<evidence type="ECO:0000313" key="15">
    <source>
        <dbReference type="Proteomes" id="UP000824076"/>
    </source>
</evidence>
<organism evidence="14 15">
    <name type="scientific">Candidatus Limisoma intestinavium</name>
    <dbReference type="NCBI Taxonomy" id="2840856"/>
    <lineage>
        <taxon>Bacteria</taxon>
        <taxon>Pseudomonadati</taxon>
        <taxon>Bacteroidota</taxon>
        <taxon>Bacteroidia</taxon>
        <taxon>Bacteroidales</taxon>
        <taxon>Candidatus Limisoma</taxon>
    </lineage>
</organism>
<feature type="binding site" evidence="12">
    <location>
        <position position="105"/>
    </location>
    <ligand>
        <name>K(+)</name>
        <dbReference type="ChEBI" id="CHEBI:29103"/>
    </ligand>
</feature>
<feature type="transmembrane region" description="Helical" evidence="13">
    <location>
        <begin position="30"/>
        <end position="51"/>
    </location>
</feature>
<dbReference type="GO" id="GO:0046872">
    <property type="term" value="F:metal ion binding"/>
    <property type="evidence" value="ECO:0007669"/>
    <property type="project" value="UniProtKB-KW"/>
</dbReference>
<comment type="caution">
    <text evidence="14">The sequence shown here is derived from an EMBL/GenBank/DDBJ whole genome shotgun (WGS) entry which is preliminary data.</text>
</comment>
<dbReference type="Proteomes" id="UP000824076">
    <property type="component" value="Unassembled WGS sequence"/>
</dbReference>
<keyword evidence="10" id="KW-0406">Ion transport</keyword>
<dbReference type="EMBL" id="DVMS01000028">
    <property type="protein sequence ID" value="HIU38244.1"/>
    <property type="molecule type" value="Genomic_DNA"/>
</dbReference>
<feature type="binding site" evidence="12">
    <location>
        <position position="426"/>
    </location>
    <ligand>
        <name>K(+)</name>
        <dbReference type="ChEBI" id="CHEBI:29103"/>
    </ligand>
</feature>
<keyword evidence="8 12" id="KW-0630">Potassium</keyword>
<feature type="transmembrane region" description="Helical" evidence="13">
    <location>
        <begin position="325"/>
        <end position="345"/>
    </location>
</feature>
<feature type="binding site" evidence="12">
    <location>
        <position position="214"/>
    </location>
    <ligand>
        <name>K(+)</name>
        <dbReference type="ChEBI" id="CHEBI:29103"/>
    </ligand>
</feature>
<dbReference type="Pfam" id="PF02386">
    <property type="entry name" value="TrkH"/>
    <property type="match status" value="2"/>
</dbReference>
<evidence type="ECO:0000256" key="2">
    <source>
        <dbReference type="ARBA" id="ARBA00009137"/>
    </source>
</evidence>
<feature type="binding site" evidence="12">
    <location>
        <position position="104"/>
    </location>
    <ligand>
        <name>K(+)</name>
        <dbReference type="ChEBI" id="CHEBI:29103"/>
    </ligand>
</feature>
<evidence type="ECO:0000256" key="7">
    <source>
        <dbReference type="ARBA" id="ARBA00022692"/>
    </source>
</evidence>
<proteinExistence type="inferred from homology"/>
<protein>
    <submittedName>
        <fullName evidence="14">TrkH family potassium uptake protein</fullName>
    </submittedName>
</protein>
<evidence type="ECO:0000256" key="3">
    <source>
        <dbReference type="ARBA" id="ARBA00022448"/>
    </source>
</evidence>
<evidence type="ECO:0000256" key="8">
    <source>
        <dbReference type="ARBA" id="ARBA00022958"/>
    </source>
</evidence>
<evidence type="ECO:0000256" key="6">
    <source>
        <dbReference type="ARBA" id="ARBA00022538"/>
    </source>
</evidence>
<gene>
    <name evidence="14" type="ORF">IAD18_01095</name>
</gene>
<evidence type="ECO:0000256" key="5">
    <source>
        <dbReference type="ARBA" id="ARBA00022519"/>
    </source>
</evidence>
<feature type="transmembrane region" description="Helical" evidence="13">
    <location>
        <begin position="63"/>
        <end position="85"/>
    </location>
</feature>
<dbReference type="InterPro" id="IPR003445">
    <property type="entry name" value="Cat_transpt"/>
</dbReference>
<feature type="transmembrane region" description="Helical" evidence="13">
    <location>
        <begin position="178"/>
        <end position="196"/>
    </location>
</feature>
<keyword evidence="9 13" id="KW-1133">Transmembrane helix</keyword>
<feature type="transmembrane region" description="Helical" evidence="13">
    <location>
        <begin position="447"/>
        <end position="472"/>
    </location>
</feature>
<feature type="transmembrane region" description="Helical" evidence="13">
    <location>
        <begin position="230"/>
        <end position="254"/>
    </location>
</feature>
<feature type="binding site" evidence="12">
    <location>
        <position position="310"/>
    </location>
    <ligand>
        <name>K(+)</name>
        <dbReference type="ChEBI" id="CHEBI:29103"/>
    </ligand>
</feature>
<dbReference type="PANTHER" id="PTHR32024:SF2">
    <property type="entry name" value="TRK SYSTEM POTASSIUM UPTAKE PROTEIN TRKG-RELATED"/>
    <property type="match status" value="1"/>
</dbReference>
<evidence type="ECO:0000256" key="9">
    <source>
        <dbReference type="ARBA" id="ARBA00022989"/>
    </source>
</evidence>
<dbReference type="InterPro" id="IPR004772">
    <property type="entry name" value="TrkH"/>
</dbReference>
<name>A0A9D1LFW8_9BACT</name>
<evidence type="ECO:0000313" key="14">
    <source>
        <dbReference type="EMBL" id="HIU38244.1"/>
    </source>
</evidence>
<evidence type="ECO:0000256" key="10">
    <source>
        <dbReference type="ARBA" id="ARBA00023065"/>
    </source>
</evidence>
<keyword evidence="3" id="KW-0813">Transport</keyword>